<accession>A0A1I0B018</accession>
<sequence length="214" mass="25415">MNANEFFQAYNDLLKEDAVATKEQIPSYPDLFGRTYLQIYKNNEPAFTELVNKYVVDRIISNAYPVDDPRHMESQHEYFRIDSIGYQPRWKEIPQNEVVQSGLNPHFWDLKIAVEHENDKTDWMDEIIKLIHIRCPLKVVISYNHCDQRSQELEQKLSHVAKWMQRLSVYRNDNEEFLIILGNAAPKDKTNGDYQTFDYRGYLFDPVFGVFKQI</sequence>
<organism evidence="1 2">
    <name type="scientific">[Clostridium] aminophilum</name>
    <dbReference type="NCBI Taxonomy" id="1526"/>
    <lineage>
        <taxon>Bacteria</taxon>
        <taxon>Bacillati</taxon>
        <taxon>Bacillota</taxon>
        <taxon>Clostridia</taxon>
        <taxon>Lachnospirales</taxon>
        <taxon>Lachnospiraceae</taxon>
    </lineage>
</organism>
<gene>
    <name evidence="1" type="ORF">SAMN04487771_100322</name>
</gene>
<dbReference type="RefSeq" id="WP_074648195.1">
    <property type="nucleotide sequence ID" value="NZ_FOIL01000003.1"/>
</dbReference>
<name>A0A1I0B018_9FIRM</name>
<dbReference type="Proteomes" id="UP000199820">
    <property type="component" value="Unassembled WGS sequence"/>
</dbReference>
<dbReference type="OrthoDB" id="2067295at2"/>
<reference evidence="1 2" key="1">
    <citation type="submission" date="2016-10" db="EMBL/GenBank/DDBJ databases">
        <authorList>
            <person name="de Groot N.N."/>
        </authorList>
    </citation>
    <scope>NUCLEOTIDE SEQUENCE [LARGE SCALE GENOMIC DNA]</scope>
    <source>
        <strain evidence="1 2">KH1P1</strain>
    </source>
</reference>
<proteinExistence type="predicted"/>
<evidence type="ECO:0000313" key="1">
    <source>
        <dbReference type="EMBL" id="SES99395.1"/>
    </source>
</evidence>
<evidence type="ECO:0000313" key="2">
    <source>
        <dbReference type="Proteomes" id="UP000199820"/>
    </source>
</evidence>
<dbReference type="AlphaFoldDB" id="A0A1I0B018"/>
<protein>
    <submittedName>
        <fullName evidence="1">Uncharacterized protein</fullName>
    </submittedName>
</protein>
<dbReference type="EMBL" id="FOIL01000003">
    <property type="protein sequence ID" value="SES99395.1"/>
    <property type="molecule type" value="Genomic_DNA"/>
</dbReference>
<keyword evidence="2" id="KW-1185">Reference proteome</keyword>